<dbReference type="InterPro" id="IPR021730">
    <property type="entry name" value="YdbH"/>
</dbReference>
<evidence type="ECO:0000313" key="2">
    <source>
        <dbReference type="Proteomes" id="UP001161409"/>
    </source>
</evidence>
<dbReference type="EMBL" id="BSNF01000008">
    <property type="protein sequence ID" value="GLQ06893.1"/>
    <property type="molecule type" value="Genomic_DNA"/>
</dbReference>
<dbReference type="Pfam" id="PF11739">
    <property type="entry name" value="YdbH-like"/>
    <property type="match status" value="2"/>
</dbReference>
<evidence type="ECO:0000313" key="1">
    <source>
        <dbReference type="EMBL" id="GLQ06893.1"/>
    </source>
</evidence>
<reference evidence="1" key="1">
    <citation type="journal article" date="2014" name="Int. J. Syst. Evol. Microbiol.">
        <title>Complete genome of a new Firmicutes species belonging to the dominant human colonic microbiota ('Ruminococcus bicirculans') reveals two chromosomes and a selective capacity to utilize plant glucans.</title>
        <authorList>
            <consortium name="NISC Comparative Sequencing Program"/>
            <person name="Wegmann U."/>
            <person name="Louis P."/>
            <person name="Goesmann A."/>
            <person name="Henrissat B."/>
            <person name="Duncan S.H."/>
            <person name="Flint H.J."/>
        </authorList>
    </citation>
    <scope>NUCLEOTIDE SEQUENCE</scope>
    <source>
        <strain evidence="1">NBRC 103408</strain>
    </source>
</reference>
<sequence>MAGAGLYGFRVPLAERGLAYHLKSLGFDQPSFQVTSIETDGAVIEDVILGPDLSAGRLAVKYHLAGLLSGQVDGVTIDRLNADLSDPEGGALSVLMGFAETDAASDTGNESPLTIPPISVTDARIKAALGPTGLDAVLNGTLDAAGALAARVQVNATHEEGGQGIALDGLDLSVAGSLPETRLDIRIEDGKLVHRADLPAWPPVPLTGTVSLNPERADFSLAAALQEGSHALKLQGFHDLVGGAGQGNLTVTDFVFQKTGLRPGDLSPYLADLPPLDAALSARAHAGWSGEGLTLTSDLEVTGLSVEGEGYTAASERIALSATGQYDFASGDHHLAVRGQDLAGLLIMNEDRITVKNGELAVRIREFGQQITVETLSVSVSDPIAKPLFPPLLLTATAALTEDGAKAEGRVTGRDDEVTLAYDLQSERAFSRVDITGKLDPLTVGRGGITPEKLSRLLSALPAGTGGTVAGDVALVWNRAAGNLTGTVNWSGRDMVVKQQDIRISGLSLSGNVDISESGYSGRVRDVTGRVDAGPRQASFKGGQAQYQLDTDFKNGTVDLVGMQVTAGKGLFLKPPVTLAGNAQLRSGTLAVNGGLTTLLLGEMVRFDGKADLDRGQGRIRLTVADIPFEKGGVQPADLVHGLGTEVEASGFLGGAAELVWSGDTVTTSGSLNLDTVSLKMEGMEATGITGRIRLDSLMPLTVSTPQEISADRLVAAAVFDRPLLRFRVATPQDAPVLFVDYLRTGLVGGMAEIRDAKLDTAAAVNRVTVELSALDLEQVMAMGNIPDVTATGRLSGSLPLEFDGDKLTISLGELTALEPGHLQVHSAEARQALAGGGDQTKLLFDILENFNYTELSIAIQKPPTGEDKVSLHIKGGNPDVENNRPVVLNINVETDLDKILGTVLDGYRLSEQALRATVGKKRQ</sequence>
<evidence type="ECO:0008006" key="3">
    <source>
        <dbReference type="Google" id="ProtNLM"/>
    </source>
</evidence>
<name>A0ABQ5U4Y5_9PROT</name>
<accession>A0ABQ5U4Y5</accession>
<comment type="caution">
    <text evidence="1">The sequence shown here is derived from an EMBL/GenBank/DDBJ whole genome shotgun (WGS) entry which is preliminary data.</text>
</comment>
<dbReference type="Proteomes" id="UP001161409">
    <property type="component" value="Unassembled WGS sequence"/>
</dbReference>
<gene>
    <name evidence="1" type="ORF">GCM10007924_21140</name>
</gene>
<proteinExistence type="predicted"/>
<organism evidence="1 2">
    <name type="scientific">Sneathiella chinensis</name>
    <dbReference type="NCBI Taxonomy" id="349750"/>
    <lineage>
        <taxon>Bacteria</taxon>
        <taxon>Pseudomonadati</taxon>
        <taxon>Pseudomonadota</taxon>
        <taxon>Alphaproteobacteria</taxon>
        <taxon>Sneathiellales</taxon>
        <taxon>Sneathiellaceae</taxon>
        <taxon>Sneathiella</taxon>
    </lineage>
</organism>
<reference evidence="1" key="2">
    <citation type="submission" date="2023-01" db="EMBL/GenBank/DDBJ databases">
        <title>Draft genome sequence of Sneathiella chinensis strain NBRC 103408.</title>
        <authorList>
            <person name="Sun Q."/>
            <person name="Mori K."/>
        </authorList>
    </citation>
    <scope>NUCLEOTIDE SEQUENCE</scope>
    <source>
        <strain evidence="1">NBRC 103408</strain>
    </source>
</reference>
<protein>
    <recommendedName>
        <fullName evidence="3">Dicarboxylate transport domain-containing protein</fullName>
    </recommendedName>
</protein>
<keyword evidence="2" id="KW-1185">Reference proteome</keyword>